<keyword evidence="9" id="KW-0698">rRNA processing</keyword>
<keyword evidence="1 9" id="KW-0963">Cytoplasm</keyword>
<dbReference type="InterPro" id="IPR030854">
    <property type="entry name" value="RNase_J_bac"/>
</dbReference>
<dbReference type="GO" id="GO:0006364">
    <property type="term" value="P:rRNA processing"/>
    <property type="evidence" value="ECO:0007669"/>
    <property type="project" value="UniProtKB-UniRule"/>
</dbReference>
<dbReference type="PIRSF" id="PIRSF004803">
    <property type="entry name" value="RnjA"/>
    <property type="match status" value="1"/>
</dbReference>
<dbReference type="HAMAP" id="MF_01491">
    <property type="entry name" value="RNase_J_bact"/>
    <property type="match status" value="1"/>
</dbReference>
<evidence type="ECO:0000313" key="15">
    <source>
        <dbReference type="Proteomes" id="UP000231701"/>
    </source>
</evidence>
<dbReference type="Proteomes" id="UP000231701">
    <property type="component" value="Chromosome"/>
</dbReference>
<dbReference type="KEGG" id="maes:Ga0123461_1027"/>
<comment type="function">
    <text evidence="9">An RNase that has 5'-3' exonuclease and possibly endonuclease activity. Involved in maturation of rRNA and in some organisms also mRNA maturation and/or decay.</text>
</comment>
<dbReference type="OrthoDB" id="9770211at2"/>
<dbReference type="InterPro" id="IPR036866">
    <property type="entry name" value="RibonucZ/Hydroxyglut_hydro"/>
</dbReference>
<dbReference type="PANTHER" id="PTHR43694">
    <property type="entry name" value="RIBONUCLEASE J"/>
    <property type="match status" value="1"/>
</dbReference>
<dbReference type="Pfam" id="PF00753">
    <property type="entry name" value="Lactamase_B"/>
    <property type="match status" value="1"/>
</dbReference>
<comment type="subcellular location">
    <subcellularLocation>
        <location evidence="9">Cytoplasm</location>
    </subcellularLocation>
</comment>
<evidence type="ECO:0000256" key="5">
    <source>
        <dbReference type="ARBA" id="ARBA00022801"/>
    </source>
</evidence>
<feature type="domain" description="Metallo-beta-lactamase" evidence="13">
    <location>
        <begin position="18"/>
        <end position="212"/>
    </location>
</feature>
<keyword evidence="3 12" id="KW-0479">Metal-binding</keyword>
<dbReference type="NCBIfam" id="TIGR00649">
    <property type="entry name" value="MG423"/>
    <property type="match status" value="1"/>
</dbReference>
<evidence type="ECO:0000256" key="10">
    <source>
        <dbReference type="PIRSR" id="PIRSR004803-1"/>
    </source>
</evidence>
<dbReference type="GO" id="GO:0008270">
    <property type="term" value="F:zinc ion binding"/>
    <property type="evidence" value="ECO:0007669"/>
    <property type="project" value="InterPro"/>
</dbReference>
<feature type="active site" description="Proton donor" evidence="10">
    <location>
        <position position="192"/>
    </location>
</feature>
<dbReference type="InterPro" id="IPR001279">
    <property type="entry name" value="Metallo-B-lactamas"/>
</dbReference>
<feature type="binding site" evidence="11">
    <location>
        <begin position="229"/>
        <end position="231"/>
    </location>
    <ligand>
        <name>substrate</name>
    </ligand>
</feature>
<evidence type="ECO:0000256" key="1">
    <source>
        <dbReference type="ARBA" id="ARBA00022490"/>
    </source>
</evidence>
<dbReference type="PANTHER" id="PTHR43694:SF1">
    <property type="entry name" value="RIBONUCLEASE J"/>
    <property type="match status" value="1"/>
</dbReference>
<dbReference type="Gene3D" id="3.10.20.580">
    <property type="match status" value="1"/>
</dbReference>
<dbReference type="GO" id="GO:0005737">
    <property type="term" value="C:cytoplasm"/>
    <property type="evidence" value="ECO:0007669"/>
    <property type="project" value="UniProtKB-SubCell"/>
</dbReference>
<feature type="binding site" evidence="12">
    <location>
        <position position="48"/>
    </location>
    <ligand>
        <name>Ca(2+)</name>
        <dbReference type="ChEBI" id="CHEBI:29108"/>
    </ligand>
</feature>
<sequence length="552" mass="59736">MSKPVLRCFPFGGVGEFGKNMMVYAIDDDAVIVDCGMGFPDAGQHGVDVVVPDISSLHELGLNIHALLITHGHEDHIGGLPHLLPRLGLPVYATEVTLALIKAKLSERGYKGDLRKLPDDGRMVKVGPFKVEGVPVTHSIMDAVSIAIHTSLGIIVHTGDFKIDPAPIDGRTTAIHRFSQLGDKGVLLLASDSTNATRSGSGPSERVVGPALKQAVSQCSGKVIVTTFASNMFRIQQIVDAAVANGRRVAVAGRSLERHMDITSTLKRLTIPAGTLIDIKQSSNIPDDKLLIIATGSQGESRAALARLAQNRFTGLKLGHGDLVIFSSSNIPGNERIIAGLYNHIYRCGARILHSGQASLHVSGHAQAHELKMMIQLTRPSYFYPVHGEYRNLIEHRDLAVSTGVAFDHTVIAENGQSVIVDEEGVKQGPDFHAGAVFVDGDARDEIDGIVLRDRRVLADDGMISAFVLLSKHEGKLLGEPELVARGVLHEDVSDEVLAAAGKALRQFLESMDKEWLADMDAAKEEVRIFLRRWCKKHIGRRPMVLPIVLAL</sequence>
<feature type="binding site" evidence="9 11">
    <location>
        <begin position="361"/>
        <end position="365"/>
    </location>
    <ligand>
        <name>substrate</name>
    </ligand>
</feature>
<feature type="binding site" evidence="12">
    <location>
        <position position="76"/>
    </location>
    <ligand>
        <name>Zn(2+)</name>
        <dbReference type="ChEBI" id="CHEBI:29105"/>
        <label>1</label>
        <note>catalytic</note>
    </ligand>
</feature>
<comment type="subunit">
    <text evidence="9">Homodimer, may be a subunit of the RNA degradosome.</text>
</comment>
<keyword evidence="12" id="KW-0106">Calcium</keyword>
<proteinExistence type="inferred from homology"/>
<evidence type="ECO:0000256" key="11">
    <source>
        <dbReference type="PIRSR" id="PIRSR004803-2"/>
    </source>
</evidence>
<dbReference type="EMBL" id="CP018799">
    <property type="protein sequence ID" value="ATX79446.1"/>
    <property type="molecule type" value="Genomic_DNA"/>
</dbReference>
<feature type="binding site" evidence="12">
    <location>
        <position position="440"/>
    </location>
    <ligand>
        <name>Ca(2+)</name>
        <dbReference type="ChEBI" id="CHEBI:29108"/>
    </ligand>
</feature>
<evidence type="ECO:0000256" key="3">
    <source>
        <dbReference type="ARBA" id="ARBA00022723"/>
    </source>
</evidence>
<dbReference type="GO" id="GO:0004534">
    <property type="term" value="F:5'-3' RNA exonuclease activity"/>
    <property type="evidence" value="ECO:0007669"/>
    <property type="project" value="UniProtKB-UniRule"/>
</dbReference>
<evidence type="ECO:0000256" key="8">
    <source>
        <dbReference type="ARBA" id="ARBA00022884"/>
    </source>
</evidence>
<organism evidence="14 15">
    <name type="scientific">Mariprofundus aestuarium</name>
    <dbReference type="NCBI Taxonomy" id="1921086"/>
    <lineage>
        <taxon>Bacteria</taxon>
        <taxon>Pseudomonadati</taxon>
        <taxon>Pseudomonadota</taxon>
        <taxon>Candidatius Mariprofundia</taxon>
        <taxon>Mariprofundales</taxon>
        <taxon>Mariprofundaceae</taxon>
        <taxon>Mariprofundus</taxon>
    </lineage>
</organism>
<keyword evidence="15" id="KW-1185">Reference proteome</keyword>
<dbReference type="InterPro" id="IPR011108">
    <property type="entry name" value="RMMBL"/>
</dbReference>
<feature type="binding site" evidence="12">
    <location>
        <position position="387"/>
    </location>
    <ligand>
        <name>Zn(2+)</name>
        <dbReference type="ChEBI" id="CHEBI:29105"/>
        <label>1</label>
        <note>catalytic</note>
    </ligand>
</feature>
<dbReference type="InterPro" id="IPR041636">
    <property type="entry name" value="RNase_J_C"/>
</dbReference>
<comment type="cofactor">
    <cofactor evidence="12">
        <name>Zn(2+)</name>
        <dbReference type="ChEBI" id="CHEBI:29105"/>
    </cofactor>
    <text evidence="12">Binds 2 Zn(2+) ions per subunit. It is not clear if Zn(2+) or Mg(2+) is physiologically important.</text>
</comment>
<dbReference type="InterPro" id="IPR004613">
    <property type="entry name" value="RNase_J"/>
</dbReference>
<evidence type="ECO:0000256" key="4">
    <source>
        <dbReference type="ARBA" id="ARBA00022759"/>
    </source>
</evidence>
<keyword evidence="6 12" id="KW-0862">Zinc</keyword>
<feature type="binding site" evidence="12">
    <location>
        <position position="160"/>
    </location>
    <ligand>
        <name>Zn(2+)</name>
        <dbReference type="ChEBI" id="CHEBI:29105"/>
        <label>1</label>
        <note>catalytic</note>
    </ligand>
</feature>
<dbReference type="InterPro" id="IPR055132">
    <property type="entry name" value="RNase_J_b_CASP"/>
</dbReference>
<feature type="binding site" evidence="12">
    <location>
        <position position="73"/>
    </location>
    <ligand>
        <name>Zn(2+)</name>
        <dbReference type="ChEBI" id="CHEBI:29105"/>
        <label>1</label>
        <note>catalytic</note>
    </ligand>
</feature>
<keyword evidence="8 9" id="KW-0694">RNA-binding</keyword>
<evidence type="ECO:0000256" key="6">
    <source>
        <dbReference type="ARBA" id="ARBA00022833"/>
    </source>
</evidence>
<dbReference type="InterPro" id="IPR042173">
    <property type="entry name" value="RNase_J_2"/>
</dbReference>
<accession>A0A2K8L5D7</accession>
<name>A0A2K8L5D7_MARES</name>
<dbReference type="SUPFAM" id="SSF56281">
    <property type="entry name" value="Metallo-hydrolase/oxidoreductase"/>
    <property type="match status" value="1"/>
</dbReference>
<dbReference type="SMART" id="SM00849">
    <property type="entry name" value="Lactamase_B"/>
    <property type="match status" value="1"/>
</dbReference>
<dbReference type="GO" id="GO:0004521">
    <property type="term" value="F:RNA endonuclease activity"/>
    <property type="evidence" value="ECO:0007669"/>
    <property type="project" value="UniProtKB-UniRule"/>
</dbReference>
<dbReference type="Pfam" id="PF07521">
    <property type="entry name" value="RMMBL"/>
    <property type="match status" value="1"/>
</dbReference>
<dbReference type="Gene3D" id="3.40.50.10710">
    <property type="entry name" value="Metallo-hydrolase/oxidoreductase"/>
    <property type="match status" value="1"/>
</dbReference>
<dbReference type="GO" id="GO:0003723">
    <property type="term" value="F:RNA binding"/>
    <property type="evidence" value="ECO:0007669"/>
    <property type="project" value="UniProtKB-UniRule"/>
</dbReference>
<evidence type="ECO:0000259" key="13">
    <source>
        <dbReference type="SMART" id="SM00849"/>
    </source>
</evidence>
<keyword evidence="5 9" id="KW-0378">Hydrolase</keyword>
<evidence type="ECO:0000256" key="7">
    <source>
        <dbReference type="ARBA" id="ARBA00022839"/>
    </source>
</evidence>
<evidence type="ECO:0000256" key="9">
    <source>
        <dbReference type="HAMAP-Rule" id="MF_01491"/>
    </source>
</evidence>
<dbReference type="Pfam" id="PF17770">
    <property type="entry name" value="RNase_J_C"/>
    <property type="match status" value="1"/>
</dbReference>
<reference evidence="14 15" key="1">
    <citation type="submission" date="2016-12" db="EMBL/GenBank/DDBJ databases">
        <title>Isolation and genomic insights into novel planktonic Zetaproteobacteria from stratified waters of the Chesapeake Bay.</title>
        <authorList>
            <person name="McAllister S.M."/>
            <person name="Kato S."/>
            <person name="Chan C.S."/>
            <person name="Chiu B.K."/>
            <person name="Field E.K."/>
        </authorList>
    </citation>
    <scope>NUCLEOTIDE SEQUENCE [LARGE SCALE GENOMIC DNA]</scope>
    <source>
        <strain evidence="14 15">CP-5</strain>
    </source>
</reference>
<evidence type="ECO:0000256" key="2">
    <source>
        <dbReference type="ARBA" id="ARBA00022722"/>
    </source>
</evidence>
<evidence type="ECO:0000313" key="14">
    <source>
        <dbReference type="EMBL" id="ATX79446.1"/>
    </source>
</evidence>
<keyword evidence="4 9" id="KW-0255">Endonuclease</keyword>
<dbReference type="AlphaFoldDB" id="A0A2K8L5D7"/>
<dbReference type="RefSeq" id="WP_100277339.1">
    <property type="nucleotide sequence ID" value="NZ_CP018799.1"/>
</dbReference>
<comment type="similarity">
    <text evidence="9">Belongs to the metallo-beta-lactamase superfamily. RNA-metabolizing metallo-beta-lactamase-like family. Bacterial RNase J subfamily.</text>
</comment>
<evidence type="ECO:0000256" key="12">
    <source>
        <dbReference type="PIRSR" id="PIRSR004803-3"/>
    </source>
</evidence>
<dbReference type="Gene3D" id="3.60.15.10">
    <property type="entry name" value="Ribonuclease Z/Hydroxyacylglutathione hydrolase-like"/>
    <property type="match status" value="1"/>
</dbReference>
<protein>
    <recommendedName>
        <fullName evidence="9">Ribonuclease J</fullName>
        <shortName evidence="9">RNase J</shortName>
        <ecNumber evidence="9">3.1.-.-</ecNumber>
    </recommendedName>
</protein>
<keyword evidence="7 9" id="KW-0269">Exonuclease</keyword>
<dbReference type="EC" id="3.1.-.-" evidence="9"/>
<feature type="binding site" evidence="12">
    <location>
        <position position="71"/>
    </location>
    <ligand>
        <name>Zn(2+)</name>
        <dbReference type="ChEBI" id="CHEBI:29105"/>
        <label>1</label>
        <note>catalytic</note>
    </ligand>
</feature>
<comment type="cofactor">
    <cofactor evidence="12">
        <name>Ca(2+)</name>
        <dbReference type="ChEBI" id="CHEBI:29108"/>
    </cofactor>
    <text evidence="12">Binds 1 Ca(2+) cation per subunit. Seen in 1 crystal structure, it is not clear if it is physiologically important.</text>
</comment>
<dbReference type="Pfam" id="PF22505">
    <property type="entry name" value="RNase_J_b_CASP"/>
    <property type="match status" value="1"/>
</dbReference>
<keyword evidence="2 9" id="KW-0540">Nuclease</keyword>
<gene>
    <name evidence="9" type="primary">rnj</name>
    <name evidence="14" type="ORF">Ga0123461_1027</name>
</gene>
<feature type="active site" description="Proton acceptor" evidence="10">
    <location>
        <position position="365"/>
    </location>
</feature>
<feature type="binding site" evidence="12">
    <location>
        <position position="138"/>
    </location>
    <ligand>
        <name>Zn(2+)</name>
        <dbReference type="ChEBI" id="CHEBI:29105"/>
        <label>1</label>
        <note>catalytic</note>
    </ligand>
</feature>
<dbReference type="CDD" id="cd07714">
    <property type="entry name" value="RNaseJ_MBL-fold"/>
    <property type="match status" value="1"/>
</dbReference>
<feature type="binding site" evidence="12">
    <location>
        <position position="75"/>
    </location>
    <ligand>
        <name>Zn(2+)</name>
        <dbReference type="ChEBI" id="CHEBI:29105"/>
        <label>1</label>
        <note>catalytic</note>
    </ligand>
</feature>
<feature type="binding site" evidence="12">
    <location>
        <position position="46"/>
    </location>
    <ligand>
        <name>Ca(2+)</name>
        <dbReference type="ChEBI" id="CHEBI:29108"/>
    </ligand>
</feature>